<gene>
    <name evidence="1" type="ORF">OW729_05010</name>
</gene>
<evidence type="ECO:0000313" key="2">
    <source>
        <dbReference type="Proteomes" id="UP001144612"/>
    </source>
</evidence>
<keyword evidence="2" id="KW-1185">Reference proteome</keyword>
<proteinExistence type="predicted"/>
<dbReference type="Proteomes" id="UP001144612">
    <property type="component" value="Unassembled WGS sequence"/>
</dbReference>
<accession>A0ABT4D8H5</accession>
<sequence>MQVPILPPTIPEISNGMENESFKTFNNGTFNFPGQKKSFSTTLELLAPNTPKRYSFCKSNEYASTMISFFFSEMYFQDPIRYIVVDDKQTIWDVKCLIGDFNWIIDSNKDYQLNITLNEWRDYNEQI</sequence>
<reference evidence="1" key="1">
    <citation type="submission" date="2022-12" db="EMBL/GenBank/DDBJ databases">
        <title>Clostridium sp. nov., isolated from industrial wastewater.</title>
        <authorList>
            <person name="Jiayan W."/>
        </authorList>
    </citation>
    <scope>NUCLEOTIDE SEQUENCE</scope>
    <source>
        <strain evidence="1">ZC22-4</strain>
    </source>
</reference>
<comment type="caution">
    <text evidence="1">The sequence shown here is derived from an EMBL/GenBank/DDBJ whole genome shotgun (WGS) entry which is preliminary data.</text>
</comment>
<organism evidence="1 2">
    <name type="scientific">Clostridium brassicae</name>
    <dbReference type="NCBI Taxonomy" id="2999072"/>
    <lineage>
        <taxon>Bacteria</taxon>
        <taxon>Bacillati</taxon>
        <taxon>Bacillota</taxon>
        <taxon>Clostridia</taxon>
        <taxon>Eubacteriales</taxon>
        <taxon>Clostridiaceae</taxon>
        <taxon>Clostridium</taxon>
    </lineage>
</organism>
<evidence type="ECO:0008006" key="3">
    <source>
        <dbReference type="Google" id="ProtNLM"/>
    </source>
</evidence>
<name>A0ABT4D8H5_9CLOT</name>
<protein>
    <recommendedName>
        <fullName evidence="3">Phage portal protein</fullName>
    </recommendedName>
</protein>
<evidence type="ECO:0000313" key="1">
    <source>
        <dbReference type="EMBL" id="MCY6957963.1"/>
    </source>
</evidence>
<dbReference type="EMBL" id="JAPQFJ010000003">
    <property type="protein sequence ID" value="MCY6957963.1"/>
    <property type="molecule type" value="Genomic_DNA"/>
</dbReference>